<sequence length="102" mass="11504">MIGALADSEMTTETLGSFHSMNQMDTGHGGIKWTLVTAESNVPGHKNEWWEVQYSDVLFKGILVVQDRDDDDIHEHIGGFQWMLSSPIYRTITTRQPGQSSH</sequence>
<dbReference type="AlphaFoldDB" id="A0A5K0V9Q1"/>
<reference evidence="1" key="1">
    <citation type="submission" date="2019-09" db="EMBL/GenBank/DDBJ databases">
        <authorList>
            <person name="Zhang L."/>
        </authorList>
    </citation>
    <scope>NUCLEOTIDE SEQUENCE</scope>
</reference>
<evidence type="ECO:0000313" key="1">
    <source>
        <dbReference type="EMBL" id="VVV37589.1"/>
    </source>
</evidence>
<protein>
    <submittedName>
        <fullName evidence="1">Uncharacterized protein</fullName>
    </submittedName>
</protein>
<proteinExistence type="predicted"/>
<name>A0A5K0V9Q1_9MAGN</name>
<dbReference type="Gramene" id="NC1G0110520.1">
    <property type="protein sequence ID" value="NC1G0110520.1:cds"/>
    <property type="gene ID" value="NC1G0110520"/>
</dbReference>
<dbReference type="EMBL" id="LR721774">
    <property type="protein sequence ID" value="VVV37589.1"/>
    <property type="molecule type" value="Genomic_DNA"/>
</dbReference>
<gene>
    <name evidence="1" type="ORF">NYM_LOCUS1513</name>
</gene>
<accession>A0A5K0V9Q1</accession>
<organism evidence="1">
    <name type="scientific">Nymphaea colorata</name>
    <name type="common">pocket water lily</name>
    <dbReference type="NCBI Taxonomy" id="210225"/>
    <lineage>
        <taxon>Eukaryota</taxon>
        <taxon>Viridiplantae</taxon>
        <taxon>Streptophyta</taxon>
        <taxon>Embryophyta</taxon>
        <taxon>Tracheophyta</taxon>
        <taxon>Spermatophyta</taxon>
        <taxon>Magnoliopsida</taxon>
        <taxon>Nymphaeales</taxon>
        <taxon>Nymphaeaceae</taxon>
        <taxon>Nymphaea</taxon>
    </lineage>
</organism>